<dbReference type="EMBL" id="JACASF010000003">
    <property type="protein sequence ID" value="KAF6489974.1"/>
    <property type="molecule type" value="Genomic_DNA"/>
</dbReference>
<dbReference type="Proteomes" id="UP000550707">
    <property type="component" value="Unassembled WGS sequence"/>
</dbReference>
<keyword evidence="3" id="KW-1185">Reference proteome</keyword>
<protein>
    <submittedName>
        <fullName evidence="2">Uncharacterized protein</fullName>
    </submittedName>
</protein>
<accession>A0A7J8IZH4</accession>
<feature type="region of interest" description="Disordered" evidence="1">
    <location>
        <begin position="103"/>
        <end position="137"/>
    </location>
</feature>
<feature type="region of interest" description="Disordered" evidence="1">
    <location>
        <begin position="1"/>
        <end position="49"/>
    </location>
</feature>
<evidence type="ECO:0000313" key="2">
    <source>
        <dbReference type="EMBL" id="KAF6489974.1"/>
    </source>
</evidence>
<feature type="compositionally biased region" description="Polar residues" evidence="1">
    <location>
        <begin position="119"/>
        <end position="137"/>
    </location>
</feature>
<proteinExistence type="predicted"/>
<sequence length="157" mass="16940">MSREQRAFSNTGITLPHFLLDDSSPGWGPQLSGPRDIAEGANPGSLPYPLQRALGSSLSLGRQGDGTASRIYVRQKEEWPNPWCTTIQAGELLPSELAAREPWLRAGGSPKPLSRPRSAKTSQGAHSWSHLSSPGQSLPFSPHLIPWAKATQVRPSA</sequence>
<evidence type="ECO:0000256" key="1">
    <source>
        <dbReference type="SAM" id="MobiDB-lite"/>
    </source>
</evidence>
<name>A0A7J8IZH4_MOLMO</name>
<gene>
    <name evidence="2" type="ORF">HJG59_010357</name>
</gene>
<dbReference type="AlphaFoldDB" id="A0A7J8IZH4"/>
<organism evidence="2 3">
    <name type="scientific">Molossus molossus</name>
    <name type="common">Pallas' mastiff bat</name>
    <name type="synonym">Vespertilio molossus</name>
    <dbReference type="NCBI Taxonomy" id="27622"/>
    <lineage>
        <taxon>Eukaryota</taxon>
        <taxon>Metazoa</taxon>
        <taxon>Chordata</taxon>
        <taxon>Craniata</taxon>
        <taxon>Vertebrata</taxon>
        <taxon>Euteleostomi</taxon>
        <taxon>Mammalia</taxon>
        <taxon>Eutheria</taxon>
        <taxon>Laurasiatheria</taxon>
        <taxon>Chiroptera</taxon>
        <taxon>Yangochiroptera</taxon>
        <taxon>Molossidae</taxon>
        <taxon>Molossus</taxon>
    </lineage>
</organism>
<evidence type="ECO:0000313" key="3">
    <source>
        <dbReference type="Proteomes" id="UP000550707"/>
    </source>
</evidence>
<reference evidence="2 3" key="1">
    <citation type="journal article" date="2020" name="Nature">
        <title>Six reference-quality genomes reveal evolution of bat adaptations.</title>
        <authorList>
            <person name="Jebb D."/>
            <person name="Huang Z."/>
            <person name="Pippel M."/>
            <person name="Hughes G.M."/>
            <person name="Lavrichenko K."/>
            <person name="Devanna P."/>
            <person name="Winkler S."/>
            <person name="Jermiin L.S."/>
            <person name="Skirmuntt E.C."/>
            <person name="Katzourakis A."/>
            <person name="Burkitt-Gray L."/>
            <person name="Ray D.A."/>
            <person name="Sullivan K.A.M."/>
            <person name="Roscito J.G."/>
            <person name="Kirilenko B.M."/>
            <person name="Davalos L.M."/>
            <person name="Corthals A.P."/>
            <person name="Power M.L."/>
            <person name="Jones G."/>
            <person name="Ransome R.D."/>
            <person name="Dechmann D.K.N."/>
            <person name="Locatelli A.G."/>
            <person name="Puechmaille S.J."/>
            <person name="Fedrigo O."/>
            <person name="Jarvis E.D."/>
            <person name="Hiller M."/>
            <person name="Vernes S.C."/>
            <person name="Myers E.W."/>
            <person name="Teeling E.C."/>
        </authorList>
    </citation>
    <scope>NUCLEOTIDE SEQUENCE [LARGE SCALE GENOMIC DNA]</scope>
    <source>
        <strain evidence="2">MMolMol1</strain>
        <tissue evidence="2">Muscle</tissue>
    </source>
</reference>
<comment type="caution">
    <text evidence="2">The sequence shown here is derived from an EMBL/GenBank/DDBJ whole genome shotgun (WGS) entry which is preliminary data.</text>
</comment>
<dbReference type="InParanoid" id="A0A7J8IZH4"/>